<reference evidence="1 2" key="1">
    <citation type="journal article" date="2021" name="Elife">
        <title>Chloroplast acquisition without the gene transfer in kleptoplastic sea slugs, Plakobranchus ocellatus.</title>
        <authorList>
            <person name="Maeda T."/>
            <person name="Takahashi S."/>
            <person name="Yoshida T."/>
            <person name="Shimamura S."/>
            <person name="Takaki Y."/>
            <person name="Nagai Y."/>
            <person name="Toyoda A."/>
            <person name="Suzuki Y."/>
            <person name="Arimoto A."/>
            <person name="Ishii H."/>
            <person name="Satoh N."/>
            <person name="Nishiyama T."/>
            <person name="Hasebe M."/>
            <person name="Maruyama T."/>
            <person name="Minagawa J."/>
            <person name="Obokata J."/>
            <person name="Shigenobu S."/>
        </authorList>
    </citation>
    <scope>NUCLEOTIDE SEQUENCE [LARGE SCALE GENOMIC DNA]</scope>
</reference>
<dbReference type="EMBL" id="BMAT01005019">
    <property type="protein sequence ID" value="GFR85603.1"/>
    <property type="molecule type" value="Genomic_DNA"/>
</dbReference>
<evidence type="ECO:0000313" key="2">
    <source>
        <dbReference type="Proteomes" id="UP000762676"/>
    </source>
</evidence>
<gene>
    <name evidence="1" type="ORF">ElyMa_002445800</name>
</gene>
<keyword evidence="2" id="KW-1185">Reference proteome</keyword>
<sequence length="104" mass="11619">MTFIIKRFPSNIIFCCVVTKCSIRDTECSQGLGPNDNLRAATQRLAGILSLSRSHYTDTNPTSRGPDCSAVFRTRDLLATERSHYQLSYLGPLIKPEAHSSIRM</sequence>
<name>A0AAV4GJ92_9GAST</name>
<organism evidence="1 2">
    <name type="scientific">Elysia marginata</name>
    <dbReference type="NCBI Taxonomy" id="1093978"/>
    <lineage>
        <taxon>Eukaryota</taxon>
        <taxon>Metazoa</taxon>
        <taxon>Spiralia</taxon>
        <taxon>Lophotrochozoa</taxon>
        <taxon>Mollusca</taxon>
        <taxon>Gastropoda</taxon>
        <taxon>Heterobranchia</taxon>
        <taxon>Euthyneura</taxon>
        <taxon>Panpulmonata</taxon>
        <taxon>Sacoglossa</taxon>
        <taxon>Placobranchoidea</taxon>
        <taxon>Plakobranchidae</taxon>
        <taxon>Elysia</taxon>
    </lineage>
</organism>
<protein>
    <submittedName>
        <fullName evidence="1">Uncharacterized protein</fullName>
    </submittedName>
</protein>
<comment type="caution">
    <text evidence="1">The sequence shown here is derived from an EMBL/GenBank/DDBJ whole genome shotgun (WGS) entry which is preliminary data.</text>
</comment>
<accession>A0AAV4GJ92</accession>
<dbReference type="Proteomes" id="UP000762676">
    <property type="component" value="Unassembled WGS sequence"/>
</dbReference>
<proteinExistence type="predicted"/>
<dbReference type="AlphaFoldDB" id="A0AAV4GJ92"/>
<evidence type="ECO:0000313" key="1">
    <source>
        <dbReference type="EMBL" id="GFR85603.1"/>
    </source>
</evidence>